<keyword evidence="3" id="KW-1185">Reference proteome</keyword>
<dbReference type="EMBL" id="CP046401">
    <property type="protein sequence ID" value="QGY46038.1"/>
    <property type="molecule type" value="Genomic_DNA"/>
</dbReference>
<dbReference type="Pfam" id="PF01713">
    <property type="entry name" value="Smr"/>
    <property type="match status" value="1"/>
</dbReference>
<name>A0A6I6JY13_9BACT</name>
<organism evidence="2 3">
    <name type="scientific">Maribellus comscasis</name>
    <dbReference type="NCBI Taxonomy" id="2681766"/>
    <lineage>
        <taxon>Bacteria</taxon>
        <taxon>Pseudomonadati</taxon>
        <taxon>Bacteroidota</taxon>
        <taxon>Bacteroidia</taxon>
        <taxon>Marinilabiliales</taxon>
        <taxon>Prolixibacteraceae</taxon>
        <taxon>Maribellus</taxon>
    </lineage>
</organism>
<dbReference type="AlphaFoldDB" id="A0A6I6JY13"/>
<dbReference type="PROSITE" id="PS50828">
    <property type="entry name" value="SMR"/>
    <property type="match status" value="1"/>
</dbReference>
<protein>
    <submittedName>
        <fullName evidence="2">DUF2027 domain-containing protein</fullName>
    </submittedName>
</protein>
<sequence length="348" mass="39767">MVKIGDRVRFLNDVGGGVVTSFVNKTTVNVEGEDGFEIPYPVSQLVNLSEVERVEKGIEPEPAPERITENVKNIPEPQQAEGMKLAGKTSPDFYFCFVPDDSKNPLTGETRLVLVNDSNFTLLYYYSHYRDEKYELVKFGSVQPNSKVNLESIEQNDLTDLPDFVFQLLYFQDNEKELHQSVAKKFKVSPVKFYKEKSFQPNVFFRKNAMVLQITPNVLAVELDKLTDDDLQKVVKSKEKAEAPQTPFMKKSAEVVEVDLHIQELLDDASGLSNREMLEIQLEKVESEMNEAIRSHVKRIVFIHGLGQGVLKQEVTRLLKSKFPKYYFQDASFKEYGYGATMVILRKG</sequence>
<dbReference type="Gene3D" id="2.60.40.1600">
    <property type="entry name" value="Smr-associated-like"/>
    <property type="match status" value="1"/>
</dbReference>
<reference evidence="2 3" key="1">
    <citation type="submission" date="2019-11" db="EMBL/GenBank/DDBJ databases">
        <authorList>
            <person name="Zheng R.K."/>
            <person name="Sun C.M."/>
        </authorList>
    </citation>
    <scope>NUCLEOTIDE SEQUENCE [LARGE SCALE GENOMIC DNA]</scope>
    <source>
        <strain evidence="2 3">WC007</strain>
    </source>
</reference>
<dbReference type="Pfam" id="PF09640">
    <property type="entry name" value="DUF2027"/>
    <property type="match status" value="1"/>
</dbReference>
<dbReference type="Gene3D" id="3.30.1370.110">
    <property type="match status" value="1"/>
</dbReference>
<dbReference type="InterPro" id="IPR018598">
    <property type="entry name" value="DUF2027"/>
</dbReference>
<dbReference type="InterPro" id="IPR036781">
    <property type="entry name" value="Smr_assoc-like_sf"/>
</dbReference>
<proteinExistence type="predicted"/>
<dbReference type="Proteomes" id="UP000428260">
    <property type="component" value="Chromosome"/>
</dbReference>
<evidence type="ECO:0000259" key="1">
    <source>
        <dbReference type="PROSITE" id="PS50828"/>
    </source>
</evidence>
<dbReference type="SUPFAM" id="SSF158949">
    <property type="entry name" value="Smr-associated domain-like"/>
    <property type="match status" value="1"/>
</dbReference>
<evidence type="ECO:0000313" key="2">
    <source>
        <dbReference type="EMBL" id="QGY46038.1"/>
    </source>
</evidence>
<evidence type="ECO:0000313" key="3">
    <source>
        <dbReference type="Proteomes" id="UP000428260"/>
    </source>
</evidence>
<dbReference type="KEGG" id="mcos:GM418_20905"/>
<accession>A0A6I6JY13</accession>
<gene>
    <name evidence="2" type="ORF">GM418_20905</name>
</gene>
<feature type="domain" description="Smr" evidence="1">
    <location>
        <begin position="282"/>
        <end position="346"/>
    </location>
</feature>
<dbReference type="InterPro" id="IPR002625">
    <property type="entry name" value="Smr_dom"/>
</dbReference>
<dbReference type="InterPro" id="IPR036063">
    <property type="entry name" value="Smr_dom_sf"/>
</dbReference>
<dbReference type="RefSeq" id="WP_158869176.1">
    <property type="nucleotide sequence ID" value="NZ_CP046401.1"/>
</dbReference>